<evidence type="ECO:0000256" key="5">
    <source>
        <dbReference type="HAMAP-Rule" id="MF_03017"/>
    </source>
</evidence>
<dbReference type="FunFam" id="3.40.640.10:FF:000031">
    <property type="entry name" value="Kynureninase"/>
    <property type="match status" value="1"/>
</dbReference>
<keyword evidence="4 5" id="KW-0663">Pyridoxal phosphate</keyword>
<evidence type="ECO:0000256" key="2">
    <source>
        <dbReference type="ARBA" id="ARBA00022642"/>
    </source>
</evidence>
<feature type="binding site" evidence="5">
    <location>
        <position position="268"/>
    </location>
    <ligand>
        <name>pyridoxal 5'-phosphate</name>
        <dbReference type="ChEBI" id="CHEBI:597326"/>
    </ligand>
</feature>
<feature type="binding site" evidence="5">
    <location>
        <position position="358"/>
    </location>
    <ligand>
        <name>pyridoxal 5'-phosphate</name>
        <dbReference type="ChEBI" id="CHEBI:597326"/>
    </ligand>
</feature>
<protein>
    <recommendedName>
        <fullName evidence="5 6">Kynureninase</fullName>
        <ecNumber evidence="5 6">3.7.1.3</ecNumber>
    </recommendedName>
    <alternativeName>
        <fullName evidence="5">Biosynthesis of nicotinic acid protein 5</fullName>
    </alternativeName>
    <alternativeName>
        <fullName evidence="5">L-kynurenine hydrolase</fullName>
    </alternativeName>
</protein>
<comment type="subcellular location">
    <subcellularLocation>
        <location evidence="5 6">Cytoplasm</location>
    </subcellularLocation>
</comment>
<dbReference type="Gene3D" id="3.90.1150.10">
    <property type="entry name" value="Aspartate Aminotransferase, domain 1"/>
    <property type="match status" value="1"/>
</dbReference>
<dbReference type="eggNOG" id="KOG3846">
    <property type="taxonomic scope" value="Eukaryota"/>
</dbReference>
<comment type="caution">
    <text evidence="7">The sequence shown here is derived from an EMBL/GenBank/DDBJ whole genome shotgun (WGS) entry which is preliminary data.</text>
</comment>
<dbReference type="InterPro" id="IPR015421">
    <property type="entry name" value="PyrdxlP-dep_Trfase_major"/>
</dbReference>
<dbReference type="Proteomes" id="UP000019478">
    <property type="component" value="Unassembled WGS sequence"/>
</dbReference>
<dbReference type="PANTHER" id="PTHR14084:SF2">
    <property type="entry name" value="KYNURENINASE 2"/>
    <property type="match status" value="1"/>
</dbReference>
<organism evidence="7 8">
    <name type="scientific">Capronia epimyces CBS 606.96</name>
    <dbReference type="NCBI Taxonomy" id="1182542"/>
    <lineage>
        <taxon>Eukaryota</taxon>
        <taxon>Fungi</taxon>
        <taxon>Dikarya</taxon>
        <taxon>Ascomycota</taxon>
        <taxon>Pezizomycotina</taxon>
        <taxon>Eurotiomycetes</taxon>
        <taxon>Chaetothyriomycetidae</taxon>
        <taxon>Chaetothyriales</taxon>
        <taxon>Herpotrichiellaceae</taxon>
        <taxon>Capronia</taxon>
    </lineage>
</organism>
<dbReference type="GO" id="GO:0043420">
    <property type="term" value="P:anthranilate metabolic process"/>
    <property type="evidence" value="ECO:0007669"/>
    <property type="project" value="UniProtKB-UniRule"/>
</dbReference>
<dbReference type="InterPro" id="IPR010111">
    <property type="entry name" value="Kynureninase"/>
</dbReference>
<dbReference type="GO" id="GO:0030170">
    <property type="term" value="F:pyridoxal phosphate binding"/>
    <property type="evidence" value="ECO:0007669"/>
    <property type="project" value="UniProtKB-UniRule"/>
</dbReference>
<dbReference type="GO" id="GO:0034354">
    <property type="term" value="P:'de novo' NAD+ biosynthetic process from L-tryptophan"/>
    <property type="evidence" value="ECO:0007669"/>
    <property type="project" value="UniProtKB-UniRule"/>
</dbReference>
<comment type="similarity">
    <text evidence="5 6">Belongs to the kynureninase family.</text>
</comment>
<dbReference type="GO" id="GO:0030429">
    <property type="term" value="F:kynureninase activity"/>
    <property type="evidence" value="ECO:0007669"/>
    <property type="project" value="UniProtKB-UniRule"/>
</dbReference>
<comment type="pathway">
    <text evidence="5 6">Cofactor biosynthesis; NAD(+) biosynthesis; quinolinate from L-kynurenine: step 2/3.</text>
</comment>
<dbReference type="UniPathway" id="UPA00334">
    <property type="reaction ID" value="UER00455"/>
</dbReference>
<feature type="binding site" evidence="5">
    <location>
        <position position="147"/>
    </location>
    <ligand>
        <name>pyridoxal 5'-phosphate</name>
        <dbReference type="ChEBI" id="CHEBI:597326"/>
    </ligand>
</feature>
<feature type="binding site" evidence="5">
    <location>
        <position position="290"/>
    </location>
    <ligand>
        <name>pyridoxal 5'-phosphate</name>
        <dbReference type="ChEBI" id="CHEBI:597326"/>
    </ligand>
</feature>
<feature type="binding site" evidence="5">
    <location>
        <position position="330"/>
    </location>
    <ligand>
        <name>pyridoxal 5'-phosphate</name>
        <dbReference type="ChEBI" id="CHEBI:597326"/>
    </ligand>
</feature>
<comment type="caution">
    <text evidence="5">Lacks conserved residue(s) required for the propagation of feature annotation.</text>
</comment>
<feature type="binding site" evidence="5">
    <location>
        <begin position="174"/>
        <end position="177"/>
    </location>
    <ligand>
        <name>pyridoxal 5'-phosphate</name>
        <dbReference type="ChEBI" id="CHEBI:597326"/>
    </ligand>
</feature>
<dbReference type="PIRSF" id="PIRSF038800">
    <property type="entry name" value="KYNU"/>
    <property type="match status" value="1"/>
</dbReference>
<proteinExistence type="inferred from homology"/>
<dbReference type="GeneID" id="19172494"/>
<dbReference type="HAMAP" id="MF_01970">
    <property type="entry name" value="Kynureninase"/>
    <property type="match status" value="1"/>
</dbReference>
<accession>W9XPM5</accession>
<keyword evidence="2 5" id="KW-0662">Pyridine nucleotide biosynthesis</keyword>
<comment type="catalytic activity">
    <reaction evidence="5 6">
        <text>L-kynurenine + H2O = anthranilate + L-alanine + H(+)</text>
        <dbReference type="Rhea" id="RHEA:16813"/>
        <dbReference type="ChEBI" id="CHEBI:15377"/>
        <dbReference type="ChEBI" id="CHEBI:15378"/>
        <dbReference type="ChEBI" id="CHEBI:16567"/>
        <dbReference type="ChEBI" id="CHEBI:57959"/>
        <dbReference type="ChEBI" id="CHEBI:57972"/>
        <dbReference type="EC" id="3.7.1.3"/>
    </reaction>
</comment>
<comment type="subunit">
    <text evidence="5 6">Homodimer.</text>
</comment>
<dbReference type="GO" id="GO:0019441">
    <property type="term" value="P:L-tryptophan catabolic process to kynurenine"/>
    <property type="evidence" value="ECO:0007669"/>
    <property type="project" value="TreeGrafter"/>
</dbReference>
<dbReference type="RefSeq" id="XP_007736694.1">
    <property type="nucleotide sequence ID" value="XM_007738504.1"/>
</dbReference>
<dbReference type="PANTHER" id="PTHR14084">
    <property type="entry name" value="KYNURENINASE"/>
    <property type="match status" value="1"/>
</dbReference>
<evidence type="ECO:0000256" key="6">
    <source>
        <dbReference type="PIRNR" id="PIRNR038800"/>
    </source>
</evidence>
<dbReference type="InterPro" id="IPR015424">
    <property type="entry name" value="PyrdxlP-dep_Trfase"/>
</dbReference>
<keyword evidence="3 5" id="KW-0378">Hydrolase</keyword>
<comment type="function">
    <text evidence="5 6">Catalyzes the cleavage of L-kynurenine (L-Kyn) and L-3-hydroxykynurenine (L-3OHKyn) into anthranilic acid (AA) and 3-hydroxyanthranilic acid (3-OHAA), respectively.</text>
</comment>
<keyword evidence="8" id="KW-1185">Reference proteome</keyword>
<dbReference type="HOGENOM" id="CLU_003433_4_0_1"/>
<gene>
    <name evidence="5" type="primary">BNA5</name>
    <name evidence="7" type="ORF">A1O3_08406</name>
</gene>
<dbReference type="SUPFAM" id="SSF53383">
    <property type="entry name" value="PLP-dependent transferases"/>
    <property type="match status" value="1"/>
</dbReference>
<evidence type="ECO:0000313" key="7">
    <source>
        <dbReference type="EMBL" id="EXJ78906.1"/>
    </source>
</evidence>
<evidence type="ECO:0000256" key="1">
    <source>
        <dbReference type="ARBA" id="ARBA00022490"/>
    </source>
</evidence>
<dbReference type="InterPro" id="IPR015422">
    <property type="entry name" value="PyrdxlP-dep_Trfase_small"/>
</dbReference>
<dbReference type="NCBIfam" id="TIGR01814">
    <property type="entry name" value="kynureninase"/>
    <property type="match status" value="1"/>
</dbReference>
<dbReference type="UniPathway" id="UPA00253">
    <property type="reaction ID" value="UER00329"/>
</dbReference>
<dbReference type="EC" id="3.7.1.3" evidence="5 6"/>
<dbReference type="Gene3D" id="3.40.640.10">
    <property type="entry name" value="Type I PLP-dependent aspartate aminotransferase-like (Major domain)"/>
    <property type="match status" value="1"/>
</dbReference>
<comment type="catalytic activity">
    <reaction evidence="6">
        <text>3-hydroxy-L-kynurenine + H2O = 3-hydroxyanthranilate + L-alanine + H(+)</text>
        <dbReference type="Rhea" id="RHEA:25143"/>
        <dbReference type="ChEBI" id="CHEBI:15377"/>
        <dbReference type="ChEBI" id="CHEBI:15378"/>
        <dbReference type="ChEBI" id="CHEBI:36559"/>
        <dbReference type="ChEBI" id="CHEBI:57972"/>
        <dbReference type="ChEBI" id="CHEBI:58125"/>
        <dbReference type="EC" id="3.7.1.3"/>
    </reaction>
</comment>
<keyword evidence="1 5" id="KW-0963">Cytoplasm</keyword>
<dbReference type="Pfam" id="PF22580">
    <property type="entry name" value="KYNU_C"/>
    <property type="match status" value="1"/>
</dbReference>
<dbReference type="GO" id="GO:0005737">
    <property type="term" value="C:cytoplasm"/>
    <property type="evidence" value="ECO:0007669"/>
    <property type="project" value="UniProtKB-SubCell"/>
</dbReference>
<dbReference type="OrthoDB" id="5978656at2759"/>
<comment type="cofactor">
    <cofactor evidence="5 6">
        <name>pyridoxal 5'-phosphate</name>
        <dbReference type="ChEBI" id="CHEBI:597326"/>
    </cofactor>
</comment>
<feature type="binding site" evidence="5">
    <location>
        <position position="265"/>
    </location>
    <ligand>
        <name>pyridoxal 5'-phosphate</name>
        <dbReference type="ChEBI" id="CHEBI:597326"/>
    </ligand>
</feature>
<feature type="binding site" evidence="5">
    <location>
        <position position="146"/>
    </location>
    <ligand>
        <name>pyridoxal 5'-phosphate</name>
        <dbReference type="ChEBI" id="CHEBI:597326"/>
    </ligand>
</feature>
<dbReference type="EMBL" id="AMGY01000008">
    <property type="protein sequence ID" value="EXJ78906.1"/>
    <property type="molecule type" value="Genomic_DNA"/>
</dbReference>
<evidence type="ECO:0000256" key="3">
    <source>
        <dbReference type="ARBA" id="ARBA00022801"/>
    </source>
</evidence>
<reference evidence="7 8" key="1">
    <citation type="submission" date="2013-03" db="EMBL/GenBank/DDBJ databases">
        <title>The Genome Sequence of Capronia epimyces CBS 606.96.</title>
        <authorList>
            <consortium name="The Broad Institute Genomics Platform"/>
            <person name="Cuomo C."/>
            <person name="de Hoog S."/>
            <person name="Gorbushina A."/>
            <person name="Walker B."/>
            <person name="Young S.K."/>
            <person name="Zeng Q."/>
            <person name="Gargeya S."/>
            <person name="Fitzgerald M."/>
            <person name="Haas B."/>
            <person name="Abouelleil A."/>
            <person name="Allen A.W."/>
            <person name="Alvarado L."/>
            <person name="Arachchi H.M."/>
            <person name="Berlin A.M."/>
            <person name="Chapman S.B."/>
            <person name="Gainer-Dewar J."/>
            <person name="Goldberg J."/>
            <person name="Griggs A."/>
            <person name="Gujja S."/>
            <person name="Hansen M."/>
            <person name="Howarth C."/>
            <person name="Imamovic A."/>
            <person name="Ireland A."/>
            <person name="Larimer J."/>
            <person name="McCowan C."/>
            <person name="Murphy C."/>
            <person name="Pearson M."/>
            <person name="Poon T.W."/>
            <person name="Priest M."/>
            <person name="Roberts A."/>
            <person name="Saif S."/>
            <person name="Shea T."/>
            <person name="Sisk P."/>
            <person name="Sykes S."/>
            <person name="Wortman J."/>
            <person name="Nusbaum C."/>
            <person name="Birren B."/>
        </authorList>
    </citation>
    <scope>NUCLEOTIDE SEQUENCE [LARGE SCALE GENOMIC DNA]</scope>
    <source>
        <strain evidence="7 8">CBS 606.96</strain>
    </source>
</reference>
<evidence type="ECO:0000256" key="4">
    <source>
        <dbReference type="ARBA" id="ARBA00022898"/>
    </source>
</evidence>
<comment type="pathway">
    <text evidence="5 6">Amino-acid degradation; L-kynurenine degradation; L-alanine and anthranilate from L-kynurenine: step 1/1.</text>
</comment>
<dbReference type="AlphaFoldDB" id="W9XPM5"/>
<dbReference type="GO" id="GO:0097053">
    <property type="term" value="P:L-kynurenine catabolic process"/>
    <property type="evidence" value="ECO:0007669"/>
    <property type="project" value="UniProtKB-UniRule"/>
</dbReference>
<dbReference type="GO" id="GO:0019805">
    <property type="term" value="P:quinolinate biosynthetic process"/>
    <property type="evidence" value="ECO:0007669"/>
    <property type="project" value="UniProtKB-UniRule"/>
</dbReference>
<feature type="modified residue" description="N6-(pyridoxal phosphate)lysine" evidence="5">
    <location>
        <position position="291"/>
    </location>
</feature>
<evidence type="ECO:0000313" key="8">
    <source>
        <dbReference type="Proteomes" id="UP000019478"/>
    </source>
</evidence>
<name>W9XPM5_9EURO</name>
<sequence length="483" mass="53568">MEPAQIVENLRQGVNPGFPPQATQLEYAQLLDSQDELRPLREKFIIPSKTGLSKRSLAPAQTTSPEKNLDDSIYLCGNSLGLQPRATKEYLQIHLDTWADLGVHGHFTTLQGSPLVQWQSIGEVAAAKSSKLVGASPGEVVIMNNLTSNLHLMLASFYKPTPTKNKIIMEWRSFPSDHASSLLSYAVESQIRWHGFDPAESMVLLKADEGGSTISTQSILAAIDKYAEETALVLLPGIQYYSGQFLDIATITKHAQSYGIPVGWDLAHAVGNVELHLHDWNVDFAVWCNYKYINAGPGAIGGAFVHERHGTRDYDAETKSWKYRPRLTGWYGGDKSVRFNMDNEFMPTLGAAGYQLSTTSVVELASLMASLSVFDETSMSALRTKSLLLTGYLEYLLDGLLREETTKDAFQIITPRDPRQRGVQLSVRFRPGLLEPVSKSLSAQGVVADQRKPDVMRLAPVPLYNSFKDVWTFVQMLRQALTS</sequence>
<dbReference type="STRING" id="1182542.W9XPM5"/>